<dbReference type="AlphaFoldDB" id="A0A6N6WB51"/>
<dbReference type="EMBL" id="VOSW01000043">
    <property type="protein sequence ID" value="KAE8757693.1"/>
    <property type="molecule type" value="Genomic_DNA"/>
</dbReference>
<dbReference type="Pfam" id="PF08241">
    <property type="entry name" value="Methyltransf_11"/>
    <property type="match status" value="1"/>
</dbReference>
<reference evidence="2 3" key="1">
    <citation type="journal article" date="2020" name="Int. J. Syst. Evol. Microbiol.">
        <title>Paraburkholderia madseniana sp. nov., a phenolic acid-degrading bacterium isolated from acidic forest soil.</title>
        <authorList>
            <person name="Wilhelm R.C."/>
            <person name="Murphy S.J.L."/>
            <person name="Feriancek N.M."/>
            <person name="Karasz D.C."/>
            <person name="DeRito C.M."/>
            <person name="Newman J.D."/>
            <person name="Buckley D.H."/>
        </authorList>
    </citation>
    <scope>NUCLEOTIDE SEQUENCE [LARGE SCALE GENOMIC DNA]</scope>
    <source>
        <strain evidence="2 3">RP11</strain>
    </source>
</reference>
<evidence type="ECO:0000313" key="3">
    <source>
        <dbReference type="Proteomes" id="UP000463700"/>
    </source>
</evidence>
<dbReference type="OrthoDB" id="529208at2"/>
<keyword evidence="2" id="KW-0808">Transferase</keyword>
<accession>A0A6N6WB51</accession>
<organism evidence="2 3">
    <name type="scientific">Paraburkholderia madseniana</name>
    <dbReference type="NCBI Taxonomy" id="2599607"/>
    <lineage>
        <taxon>Bacteria</taxon>
        <taxon>Pseudomonadati</taxon>
        <taxon>Pseudomonadota</taxon>
        <taxon>Betaproteobacteria</taxon>
        <taxon>Burkholderiales</taxon>
        <taxon>Burkholderiaceae</taxon>
        <taxon>Paraburkholderia</taxon>
    </lineage>
</organism>
<dbReference type="PANTHER" id="PTHR43591:SF24">
    <property type="entry name" value="2-METHOXY-6-POLYPRENYL-1,4-BENZOQUINOL METHYLASE, MITOCHONDRIAL"/>
    <property type="match status" value="1"/>
</dbReference>
<evidence type="ECO:0000259" key="1">
    <source>
        <dbReference type="Pfam" id="PF08241"/>
    </source>
</evidence>
<dbReference type="InterPro" id="IPR029063">
    <property type="entry name" value="SAM-dependent_MTases_sf"/>
</dbReference>
<sequence>MRFESLVIRHTSLSNRHSSFDMNSSDSQPQSDVWSDWLLHIRHGDDPTHERALHVELKHHVDRVLAGARLTPGMTLADIGTGDGLIGLSAIDRIGPSLRVLMTDISAPLLRHTEALAVQRNIQDQCVFIQCSAESLDGIEAGTVDAVTTRAVLAYVPDKMVALREFHRILRPGGRLSIAEPIMRDDAIEASSLRKIVEGLPEKAGDNFFHLLHRWKSAQFPDTDEKISANPIANYGERDLVRFALDAGFADIHMEFHIDVRPAAVTSWDVLLGSSPHPWAPRLGDILATQFTVDERLFFEQILRPQVEGRRLVTAERTAYLTALKSLR</sequence>
<gene>
    <name evidence="2" type="ORF">FSO04_22615</name>
</gene>
<dbReference type="CDD" id="cd02440">
    <property type="entry name" value="AdoMet_MTases"/>
    <property type="match status" value="1"/>
</dbReference>
<dbReference type="GO" id="GO:0032259">
    <property type="term" value="P:methylation"/>
    <property type="evidence" value="ECO:0007669"/>
    <property type="project" value="UniProtKB-KW"/>
</dbReference>
<evidence type="ECO:0000313" key="2">
    <source>
        <dbReference type="EMBL" id="KAE8757693.1"/>
    </source>
</evidence>
<name>A0A6N6WB51_9BURK</name>
<dbReference type="SUPFAM" id="SSF53335">
    <property type="entry name" value="S-adenosyl-L-methionine-dependent methyltransferases"/>
    <property type="match status" value="1"/>
</dbReference>
<dbReference type="Proteomes" id="UP000463700">
    <property type="component" value="Unassembled WGS sequence"/>
</dbReference>
<dbReference type="GO" id="GO:0008757">
    <property type="term" value="F:S-adenosylmethionine-dependent methyltransferase activity"/>
    <property type="evidence" value="ECO:0007669"/>
    <property type="project" value="InterPro"/>
</dbReference>
<proteinExistence type="predicted"/>
<comment type="caution">
    <text evidence="2">The sequence shown here is derived from an EMBL/GenBank/DDBJ whole genome shotgun (WGS) entry which is preliminary data.</text>
</comment>
<protein>
    <submittedName>
        <fullName evidence="2">Methyltransferase domain-containing protein</fullName>
    </submittedName>
</protein>
<dbReference type="InterPro" id="IPR013216">
    <property type="entry name" value="Methyltransf_11"/>
</dbReference>
<feature type="domain" description="Methyltransferase type 11" evidence="1">
    <location>
        <begin position="78"/>
        <end position="177"/>
    </location>
</feature>
<keyword evidence="2" id="KW-0489">Methyltransferase</keyword>
<dbReference type="PANTHER" id="PTHR43591">
    <property type="entry name" value="METHYLTRANSFERASE"/>
    <property type="match status" value="1"/>
</dbReference>
<dbReference type="Gene3D" id="3.40.50.150">
    <property type="entry name" value="Vaccinia Virus protein VP39"/>
    <property type="match status" value="1"/>
</dbReference>